<dbReference type="RefSeq" id="WP_309297513.1">
    <property type="nucleotide sequence ID" value="NZ_BPUS01000003.1"/>
</dbReference>
<dbReference type="Pfam" id="PF02868">
    <property type="entry name" value="Peptidase_M4_C"/>
    <property type="match status" value="1"/>
</dbReference>
<keyword evidence="5 8" id="KW-0862">Zinc</keyword>
<dbReference type="PANTHER" id="PTHR43579:SF1">
    <property type="entry name" value="NEUTRAL METALLOPROTEINASE"/>
    <property type="match status" value="1"/>
</dbReference>
<dbReference type="EC" id="3.4.24.-" evidence="8"/>
<dbReference type="PANTHER" id="PTHR43579">
    <property type="match status" value="1"/>
</dbReference>
<dbReference type="Gene3D" id="3.10.170.10">
    <property type="match status" value="1"/>
</dbReference>
<evidence type="ECO:0000256" key="8">
    <source>
        <dbReference type="RuleBase" id="RU366073"/>
    </source>
</evidence>
<dbReference type="InterPro" id="IPR027268">
    <property type="entry name" value="Peptidase_M4/M1_CTD_sf"/>
</dbReference>
<dbReference type="InterPro" id="IPR013856">
    <property type="entry name" value="Peptidase_M4_domain"/>
</dbReference>
<evidence type="ECO:0000313" key="12">
    <source>
        <dbReference type="Proteomes" id="UP001055111"/>
    </source>
</evidence>
<feature type="domain" description="Peptidase M4 C-terminal" evidence="10">
    <location>
        <begin position="189"/>
        <end position="356"/>
    </location>
</feature>
<dbReference type="AlphaFoldDB" id="A0AA37I8R3"/>
<dbReference type="GO" id="GO:0004222">
    <property type="term" value="F:metalloendopeptidase activity"/>
    <property type="evidence" value="ECO:0007669"/>
    <property type="project" value="UniProtKB-UniRule"/>
</dbReference>
<keyword evidence="4 8" id="KW-0378">Hydrolase</keyword>
<dbReference type="GO" id="GO:0005576">
    <property type="term" value="C:extracellular region"/>
    <property type="evidence" value="ECO:0007669"/>
    <property type="project" value="UniProtKB-SubCell"/>
</dbReference>
<comment type="caution">
    <text evidence="11">The sequence shown here is derived from an EMBL/GenBank/DDBJ whole genome shotgun (WGS) entry which is preliminary data.</text>
</comment>
<dbReference type="Proteomes" id="UP001055111">
    <property type="component" value="Unassembled WGS sequence"/>
</dbReference>
<accession>A0AA37I8R3</accession>
<protein>
    <recommendedName>
        <fullName evidence="8">Neutral metalloproteinase</fullName>
        <ecNumber evidence="8">3.4.24.-</ecNumber>
    </recommendedName>
</protein>
<dbReference type="InterPro" id="IPR023612">
    <property type="entry name" value="Peptidase_M4"/>
</dbReference>
<dbReference type="CDD" id="cd09597">
    <property type="entry name" value="M4_TLP"/>
    <property type="match status" value="1"/>
</dbReference>
<comment type="function">
    <text evidence="8">Extracellular zinc metalloprotease.</text>
</comment>
<dbReference type="InterPro" id="IPR001570">
    <property type="entry name" value="Peptidase_M4_C_domain"/>
</dbReference>
<dbReference type="Pfam" id="PF01447">
    <property type="entry name" value="Peptidase_M4"/>
    <property type="match status" value="1"/>
</dbReference>
<comment type="cofactor">
    <cofactor evidence="8">
        <name>Zn(2+)</name>
        <dbReference type="ChEBI" id="CHEBI:29105"/>
    </cofactor>
</comment>
<sequence length="434" mass="46558">MKCDDPVAHGQYRCRCGIVPPHMLEAIIKNGDAEQRIAAAQTLHLTEQMRLERLSLVGEAGPAQAADETAGAAHKSRKIYTAANGTGLPGNLVRSEGQGASGDAEIDEAYNGLGATFDLYNNIFQRNSIDNAGMDLIGTTHYGVKYNNAFWNGSQMVFGDGDGKLFNRFTIAIDVMGHELTHGVTQYTAKLVYSNQSGALNESVSDVFGSMVKQYALGQTSAQADWLIGAGLLAAGVKGVALRSMKAPGTAYDDPVLGKDPQPDHMSKYVNTTSDNGGVHINSGIPNKAFYLTSIALGGNSWDRAGHIWYNTLLDSRLSASAQFQDFANLTVDNANKLYGATVGNAVVQAWQQVGINVAAIVSWQNNKAVLSTYTSPHSMNAWAYIQDNGWRKVQSLTPDGVTNTFALLVDAQSVNARVNVYLDGTTIYQAYSV</sequence>
<keyword evidence="2 8" id="KW-0645">Protease</keyword>
<dbReference type="GO" id="GO:0046872">
    <property type="term" value="F:metal ion binding"/>
    <property type="evidence" value="ECO:0007669"/>
    <property type="project" value="UniProtKB-UniRule"/>
</dbReference>
<gene>
    <name evidence="11" type="ORF">CBA19CS42_11820</name>
</gene>
<evidence type="ECO:0000256" key="1">
    <source>
        <dbReference type="ARBA" id="ARBA00009388"/>
    </source>
</evidence>
<feature type="active site" evidence="7">
    <location>
        <position position="179"/>
    </location>
</feature>
<evidence type="ECO:0000256" key="7">
    <source>
        <dbReference type="PIRSR" id="PIRSR623612-1"/>
    </source>
</evidence>
<dbReference type="GO" id="GO:0006508">
    <property type="term" value="P:proteolysis"/>
    <property type="evidence" value="ECO:0007669"/>
    <property type="project" value="UniProtKB-KW"/>
</dbReference>
<reference evidence="11" key="1">
    <citation type="submission" date="2022-09" db="EMBL/GenBank/DDBJ databases">
        <title>Isolation and characterization of 3-chlorobenzoate degrading bacteria from soils in Shizuoka.</title>
        <authorList>
            <person name="Ifat A."/>
            <person name="Ogawa N."/>
            <person name="Kimbara K."/>
            <person name="Moriuchi R."/>
            <person name="Dohra H."/>
            <person name="Shintani M."/>
        </authorList>
    </citation>
    <scope>NUCLEOTIDE SEQUENCE</scope>
    <source>
        <strain evidence="11">19CS4-2</strain>
    </source>
</reference>
<dbReference type="PRINTS" id="PR00730">
    <property type="entry name" value="THERMOLYSIN"/>
</dbReference>
<dbReference type="Gene3D" id="1.10.390.10">
    <property type="entry name" value="Neutral Protease Domain 2"/>
    <property type="match status" value="1"/>
</dbReference>
<evidence type="ECO:0000256" key="3">
    <source>
        <dbReference type="ARBA" id="ARBA00022723"/>
    </source>
</evidence>
<comment type="similarity">
    <text evidence="1 8">Belongs to the peptidase M4 family.</text>
</comment>
<feature type="domain" description="Peptidase M4" evidence="9">
    <location>
        <begin position="77"/>
        <end position="186"/>
    </location>
</feature>
<keyword evidence="6 8" id="KW-0482">Metalloprotease</keyword>
<evidence type="ECO:0000259" key="9">
    <source>
        <dbReference type="Pfam" id="PF01447"/>
    </source>
</evidence>
<evidence type="ECO:0000256" key="2">
    <source>
        <dbReference type="ARBA" id="ARBA00022670"/>
    </source>
</evidence>
<name>A0AA37I8R3_9BURK</name>
<evidence type="ECO:0000256" key="5">
    <source>
        <dbReference type="ARBA" id="ARBA00022833"/>
    </source>
</evidence>
<comment type="subcellular location">
    <subcellularLocation>
        <location evidence="8">Secreted</location>
    </subcellularLocation>
</comment>
<proteinExistence type="inferred from homology"/>
<evidence type="ECO:0000256" key="4">
    <source>
        <dbReference type="ARBA" id="ARBA00022801"/>
    </source>
</evidence>
<evidence type="ECO:0000256" key="6">
    <source>
        <dbReference type="ARBA" id="ARBA00023049"/>
    </source>
</evidence>
<dbReference type="InterPro" id="IPR052759">
    <property type="entry name" value="Metalloprotease_M4"/>
</dbReference>
<keyword evidence="8" id="KW-0964">Secreted</keyword>
<organism evidence="11 12">
    <name type="scientific">Caballeronia novacaledonica</name>
    <dbReference type="NCBI Taxonomy" id="1544861"/>
    <lineage>
        <taxon>Bacteria</taxon>
        <taxon>Pseudomonadati</taxon>
        <taxon>Pseudomonadota</taxon>
        <taxon>Betaproteobacteria</taxon>
        <taxon>Burkholderiales</taxon>
        <taxon>Burkholderiaceae</taxon>
        <taxon>Caballeronia</taxon>
    </lineage>
</organism>
<dbReference type="EMBL" id="BPUS01000003">
    <property type="protein sequence ID" value="GJH25202.1"/>
    <property type="molecule type" value="Genomic_DNA"/>
</dbReference>
<keyword evidence="3" id="KW-0479">Metal-binding</keyword>
<feature type="active site" description="Proton donor" evidence="7">
    <location>
        <position position="280"/>
    </location>
</feature>
<dbReference type="SUPFAM" id="SSF55486">
    <property type="entry name" value="Metalloproteases ('zincins'), catalytic domain"/>
    <property type="match status" value="1"/>
</dbReference>
<evidence type="ECO:0000313" key="11">
    <source>
        <dbReference type="EMBL" id="GJH25202.1"/>
    </source>
</evidence>
<evidence type="ECO:0000259" key="10">
    <source>
        <dbReference type="Pfam" id="PF02868"/>
    </source>
</evidence>